<accession>A0A1Y1I4P0</accession>
<feature type="compositionally biased region" description="Low complexity" evidence="3">
    <location>
        <begin position="117"/>
        <end position="127"/>
    </location>
</feature>
<dbReference type="PROSITE" id="PS50005">
    <property type="entry name" value="TPR"/>
    <property type="match status" value="1"/>
</dbReference>
<evidence type="ECO:0000256" key="2">
    <source>
        <dbReference type="PROSITE-ProRule" id="PRU00339"/>
    </source>
</evidence>
<dbReference type="FunFam" id="3.30.2280.10:FF:000002">
    <property type="entry name" value="Clustered mitochondria protein homolog"/>
    <property type="match status" value="1"/>
</dbReference>
<gene>
    <name evidence="5" type="ORF">KFL_001770160</name>
</gene>
<dbReference type="PANTHER" id="PTHR12601">
    <property type="entry name" value="EUKARYOTIC TRANSLATION INITIATION FACTOR 3 SUBUNIT EIF-3"/>
    <property type="match status" value="1"/>
</dbReference>
<dbReference type="Pfam" id="PF13424">
    <property type="entry name" value="TPR_12"/>
    <property type="match status" value="1"/>
</dbReference>
<dbReference type="InterPro" id="IPR025697">
    <property type="entry name" value="CLU_dom"/>
</dbReference>
<dbReference type="InterPro" id="IPR023231">
    <property type="entry name" value="GSKIP_dom_sf"/>
</dbReference>
<dbReference type="SUPFAM" id="SSF48452">
    <property type="entry name" value="TPR-like"/>
    <property type="match status" value="2"/>
</dbReference>
<dbReference type="GO" id="GO:0005737">
    <property type="term" value="C:cytoplasm"/>
    <property type="evidence" value="ECO:0000318"/>
    <property type="project" value="GO_Central"/>
</dbReference>
<organism evidence="5 6">
    <name type="scientific">Klebsormidium nitens</name>
    <name type="common">Green alga</name>
    <name type="synonym">Ulothrix nitens</name>
    <dbReference type="NCBI Taxonomy" id="105231"/>
    <lineage>
        <taxon>Eukaryota</taxon>
        <taxon>Viridiplantae</taxon>
        <taxon>Streptophyta</taxon>
        <taxon>Klebsormidiophyceae</taxon>
        <taxon>Klebsormidiales</taxon>
        <taxon>Klebsormidiaceae</taxon>
        <taxon>Klebsormidium</taxon>
    </lineage>
</organism>
<dbReference type="EMBL" id="DF237126">
    <property type="protein sequence ID" value="GAQ84131.1"/>
    <property type="molecule type" value="Genomic_DNA"/>
</dbReference>
<dbReference type="STRING" id="105231.A0A1Y1I4P0"/>
<feature type="compositionally biased region" description="Basic and acidic residues" evidence="3">
    <location>
        <begin position="274"/>
        <end position="297"/>
    </location>
</feature>
<feature type="compositionally biased region" description="Gly residues" evidence="3">
    <location>
        <begin position="1459"/>
        <end position="1490"/>
    </location>
</feature>
<feature type="region of interest" description="Disordered" evidence="3">
    <location>
        <begin position="1437"/>
        <end position="1552"/>
    </location>
</feature>
<dbReference type="OMA" id="HPVWDKD"/>
<dbReference type="SUPFAM" id="SSF103107">
    <property type="entry name" value="Hypothetical protein c14orf129, hspc210"/>
    <property type="match status" value="1"/>
</dbReference>
<feature type="repeat" description="TPR" evidence="2">
    <location>
        <begin position="1239"/>
        <end position="1272"/>
    </location>
</feature>
<dbReference type="Pfam" id="PF15044">
    <property type="entry name" value="CLU_N"/>
    <property type="match status" value="1"/>
</dbReference>
<dbReference type="SMART" id="SM00028">
    <property type="entry name" value="TPR"/>
    <property type="match status" value="3"/>
</dbReference>
<dbReference type="PROSITE" id="PS51823">
    <property type="entry name" value="CLU"/>
    <property type="match status" value="1"/>
</dbReference>
<feature type="compositionally biased region" description="Basic and acidic residues" evidence="3">
    <location>
        <begin position="568"/>
        <end position="578"/>
    </location>
</feature>
<feature type="compositionally biased region" description="Basic and acidic residues" evidence="3">
    <location>
        <begin position="979"/>
        <end position="1012"/>
    </location>
</feature>
<feature type="region of interest" description="Disordered" evidence="3">
    <location>
        <begin position="935"/>
        <end position="1012"/>
    </location>
</feature>
<evidence type="ECO:0000313" key="5">
    <source>
        <dbReference type="EMBL" id="GAQ84131.1"/>
    </source>
</evidence>
<evidence type="ECO:0000256" key="1">
    <source>
        <dbReference type="ARBA" id="ARBA00022490"/>
    </source>
</evidence>
<dbReference type="InterPro" id="IPR033646">
    <property type="entry name" value="CLU-central"/>
</dbReference>
<feature type="region of interest" description="Disordered" evidence="3">
    <location>
        <begin position="270"/>
        <end position="297"/>
    </location>
</feature>
<feature type="compositionally biased region" description="Basic and acidic residues" evidence="3">
    <location>
        <begin position="944"/>
        <end position="959"/>
    </location>
</feature>
<dbReference type="InterPro" id="IPR011990">
    <property type="entry name" value="TPR-like_helical_dom_sf"/>
</dbReference>
<keyword evidence="1" id="KW-0963">Cytoplasm</keyword>
<evidence type="ECO:0000256" key="3">
    <source>
        <dbReference type="SAM" id="MobiDB-lite"/>
    </source>
</evidence>
<dbReference type="InterPro" id="IPR019734">
    <property type="entry name" value="TPR_rpt"/>
</dbReference>
<dbReference type="OrthoDB" id="1414216at2759"/>
<sequence>MLSTCGQLAAGSAAAAALQPVPFPLLFKQETRADHSELSTTKCYIFVDGSIKAAKNQHIVVPVLHLRAKKHGKEEIEAPPAAAVPEEKVETPAEETASAKTEVAAEGKGEESKAEADGSSAEGAALVEEAEKVAAEGSKAGGSENEEKKEEEGQDEPNLYPMEIRGPSGEKTELQVAAQDTILDLKQFLLELPEVTHYTHYDLIVNLKDGLRYQLADFQPLQDVISEKGIEAGGAFLEVVQLIYEDRQMQFHVSRSRELLTFRRPHRSLSSALQREHEKRVEEEAKAGGPKDDEVDDKLPAELVDGLGFAAEEKGTLEKVVTEPEEESVPDAVKSIAYSAYNPPPSHRRIVGDLVYLDVVTVEGESLCITGHSQGFFVNKTELKSGQPFNPEMKNPELQHHTLVGLLSLVSPKAKENYEAIHKQKLETDQFELFPLTFPVNQWVGGRKPREVAADPGRAEEAMVAWYATSGVNEGRDFNEDLQGSREISRETRQERINRDINIRRVNADFVDTAIKGVKQIVRQSIAPINGHMPEAYHMWVQNGIVFGYALDHDFLVLQRLRQKQEIEKKDAEKEGRTITRPPPSERGGGDGPSLEETEDNSPEAEAKSPGRGLRAGGMLQAEKDCTSYASANANLRGHRAVESADVPGVHTLAYCVVDYKGHRLVAQSVLPGLLYSSKTAELKYGSPDLGETIKWDKDFHEKIAEVGKKLHIAEHSVVDGAGKAVELAAGLEVKGVLGADGRKYLTDLHRVTPRDVNYKGVEKANAVLRPELISMFAELESEKATELKGKGKEGEKADATSVALHPSVFSPYKLGGDKEEIEKAEDLVRRAGEFLVKTQIPKLVAGIHALEVLPLDGQTLTASMHAFGINIRYLGKVAELSERDYFRDLCFLEMISRVCKRVFRAILRETGEWDLAPAIAHYLNCVVGKAPGPGEINPVTPAKAEDAPKKNEEPEVKEPGTPPRAESPGKKKKGKKGQGKDEAKNEGSEKKEVDGKKAEAADGDKAGAEKSEEIDPALLDFRPVYMKVTGESIWGDVEEGVWLKYKAQLPEGTRERVRKLSLLRNLCQKMGISIAARDYDFDVLDPLKPEDILDLHPMVKHTDPTSSEARTLLEAGKLRLQEQSDLQGAFELLNEAANLFQNVHGAMSKEVAQCCKLLAVVLFHAEDFGGAIAQGHKELILNERILGLDHPDTIHSYGNLASYYRNSNVGTGEASLRHLKRALELLAVVTGQDHPEVASTMINIAMHYHELGRYGTALRYLQEALKLSQKLLGDEHVQTAVCLHTLALVFDAMGNYKLAIRHETSTYTILKKVLGEDEQRVLDSATFLRQFKQKDAEAQQRKNNPLLSPSVAQVALRQQQLQAAIQRAGGYTQFMKQYERQAAEAQPRVRRGVDERTVKAQEEIRRKAQARGVGQNRAEPGKMSFEELLRLISEGGHNLKHQGPPPAGGAAKGAAGKKAGGPTGLGALGAAGGLGVGLGPRLPPGGGAGSSAPPTPKAGKESVKKPSGSVPASPNANGGAAAPPQAPQGLGGGLDLPGKGKGKAKAKKSKD</sequence>
<proteinExistence type="predicted"/>
<dbReference type="Pfam" id="PF12807">
    <property type="entry name" value="eIF3_p135"/>
    <property type="match status" value="1"/>
</dbReference>
<feature type="compositionally biased region" description="Acidic residues" evidence="3">
    <location>
        <begin position="594"/>
        <end position="603"/>
    </location>
</feature>
<dbReference type="InterPro" id="IPR028275">
    <property type="entry name" value="CLU_N"/>
</dbReference>
<feature type="compositionally biased region" description="Basic and acidic residues" evidence="3">
    <location>
        <begin position="103"/>
        <end position="116"/>
    </location>
</feature>
<evidence type="ECO:0000313" key="6">
    <source>
        <dbReference type="Proteomes" id="UP000054558"/>
    </source>
</evidence>
<keyword evidence="6" id="KW-1185">Reference proteome</keyword>
<feature type="domain" description="Clu" evidence="4">
    <location>
        <begin position="450"/>
        <end position="760"/>
    </location>
</feature>
<feature type="compositionally biased region" description="Low complexity" evidence="3">
    <location>
        <begin position="1449"/>
        <end position="1458"/>
    </location>
</feature>
<feature type="compositionally biased region" description="Low complexity" evidence="3">
    <location>
        <begin position="1512"/>
        <end position="1524"/>
    </location>
</feature>
<dbReference type="Pfam" id="PF13236">
    <property type="entry name" value="CLU"/>
    <property type="match status" value="1"/>
</dbReference>
<dbReference type="Proteomes" id="UP000054558">
    <property type="component" value="Unassembled WGS sequence"/>
</dbReference>
<dbReference type="Gene3D" id="1.25.40.10">
    <property type="entry name" value="Tetratricopeptide repeat domain"/>
    <property type="match status" value="2"/>
</dbReference>
<dbReference type="Gene3D" id="3.30.2280.10">
    <property type="entry name" value="Hypothetical protein (hspc210)"/>
    <property type="match status" value="1"/>
</dbReference>
<protein>
    <submittedName>
        <fullName evidence="5">Tetratricopeptide repeat containing protein</fullName>
    </submittedName>
</protein>
<feature type="region of interest" description="Disordered" evidence="3">
    <location>
        <begin position="568"/>
        <end position="616"/>
    </location>
</feature>
<evidence type="ECO:0000259" key="4">
    <source>
        <dbReference type="PROSITE" id="PS51823"/>
    </source>
</evidence>
<feature type="region of interest" description="Disordered" evidence="3">
    <location>
        <begin position="72"/>
        <end position="166"/>
    </location>
</feature>
<dbReference type="CDD" id="cd15466">
    <property type="entry name" value="CLU-central"/>
    <property type="match status" value="1"/>
</dbReference>
<feature type="compositionally biased region" description="Basic residues" evidence="3">
    <location>
        <begin position="1541"/>
        <end position="1552"/>
    </location>
</feature>
<keyword evidence="2" id="KW-0802">TPR repeat</keyword>
<dbReference type="InterPro" id="IPR027523">
    <property type="entry name" value="CLU_prot"/>
</dbReference>
<dbReference type="PANTHER" id="PTHR12601:SF6">
    <property type="entry name" value="CLUSTERED MITOCHONDRIA PROTEIN HOMOLOG"/>
    <property type="match status" value="1"/>
</dbReference>
<name>A0A1Y1I4P0_KLENI</name>
<reference evidence="5 6" key="1">
    <citation type="journal article" date="2014" name="Nat. Commun.">
        <title>Klebsormidium flaccidum genome reveals primary factors for plant terrestrial adaptation.</title>
        <authorList>
            <person name="Hori K."/>
            <person name="Maruyama F."/>
            <person name="Fujisawa T."/>
            <person name="Togashi T."/>
            <person name="Yamamoto N."/>
            <person name="Seo M."/>
            <person name="Sato S."/>
            <person name="Yamada T."/>
            <person name="Mori H."/>
            <person name="Tajima N."/>
            <person name="Moriyama T."/>
            <person name="Ikeuchi M."/>
            <person name="Watanabe M."/>
            <person name="Wada H."/>
            <person name="Kobayashi K."/>
            <person name="Saito M."/>
            <person name="Masuda T."/>
            <person name="Sasaki-Sekimoto Y."/>
            <person name="Mashiguchi K."/>
            <person name="Awai K."/>
            <person name="Shimojima M."/>
            <person name="Masuda S."/>
            <person name="Iwai M."/>
            <person name="Nobusawa T."/>
            <person name="Narise T."/>
            <person name="Kondo S."/>
            <person name="Saito H."/>
            <person name="Sato R."/>
            <person name="Murakawa M."/>
            <person name="Ihara Y."/>
            <person name="Oshima-Yamada Y."/>
            <person name="Ohtaka K."/>
            <person name="Satoh M."/>
            <person name="Sonobe K."/>
            <person name="Ishii M."/>
            <person name="Ohtani R."/>
            <person name="Kanamori-Sato M."/>
            <person name="Honoki R."/>
            <person name="Miyazaki D."/>
            <person name="Mochizuki H."/>
            <person name="Umetsu J."/>
            <person name="Higashi K."/>
            <person name="Shibata D."/>
            <person name="Kamiya Y."/>
            <person name="Sato N."/>
            <person name="Nakamura Y."/>
            <person name="Tabata S."/>
            <person name="Ida S."/>
            <person name="Kurokawa K."/>
            <person name="Ohta H."/>
        </authorList>
    </citation>
    <scope>NUCLEOTIDE SEQUENCE [LARGE SCALE GENOMIC DNA]</scope>
    <source>
        <strain evidence="5 6">NIES-2285</strain>
    </source>
</reference>